<protein>
    <submittedName>
        <fullName evidence="1">Uncharacterized protein</fullName>
    </submittedName>
</protein>
<accession>A0A3Q1HTF2</accession>
<dbReference type="InParanoid" id="A0A3Q1HTF2"/>
<dbReference type="AlphaFoldDB" id="A0A3Q1HTF2"/>
<dbReference type="GeneTree" id="ENSGT01130000282317"/>
<dbReference type="STRING" id="80966.ENSAPOP00000031095"/>
<reference evidence="1" key="1">
    <citation type="submission" date="2025-08" db="UniProtKB">
        <authorList>
            <consortium name="Ensembl"/>
        </authorList>
    </citation>
    <scope>IDENTIFICATION</scope>
</reference>
<organism evidence="1 2">
    <name type="scientific">Acanthochromis polyacanthus</name>
    <name type="common">spiny chromis</name>
    <dbReference type="NCBI Taxonomy" id="80966"/>
    <lineage>
        <taxon>Eukaryota</taxon>
        <taxon>Metazoa</taxon>
        <taxon>Chordata</taxon>
        <taxon>Craniata</taxon>
        <taxon>Vertebrata</taxon>
        <taxon>Euteleostomi</taxon>
        <taxon>Actinopterygii</taxon>
        <taxon>Neopterygii</taxon>
        <taxon>Teleostei</taxon>
        <taxon>Neoteleostei</taxon>
        <taxon>Acanthomorphata</taxon>
        <taxon>Ovalentaria</taxon>
        <taxon>Pomacentridae</taxon>
        <taxon>Acanthochromis</taxon>
    </lineage>
</organism>
<evidence type="ECO:0000313" key="2">
    <source>
        <dbReference type="Proteomes" id="UP000257200"/>
    </source>
</evidence>
<dbReference type="Proteomes" id="UP000257200">
    <property type="component" value="Unplaced"/>
</dbReference>
<name>A0A3Q1HTF2_9TELE</name>
<reference evidence="1" key="2">
    <citation type="submission" date="2025-09" db="UniProtKB">
        <authorList>
            <consortium name="Ensembl"/>
        </authorList>
    </citation>
    <scope>IDENTIFICATION</scope>
</reference>
<sequence length="154" mass="17197">MTGLVVARTENIIGDSIIRCVRSRLSTILCFPGATVNDIAAKSPDILETHPTVTTVVNHVGTNDVSNVKSFMSGPLPTLGRGIRRFSRLLSLHTWLSTACRNYGIAFIDNFNLLWEHKDTFFPGWCSFKSLGFMCLCWDREEVCPSELPWDGSE</sequence>
<evidence type="ECO:0000313" key="1">
    <source>
        <dbReference type="Ensembl" id="ENSAPOP00000031095.1"/>
    </source>
</evidence>
<dbReference type="SUPFAM" id="SSF52266">
    <property type="entry name" value="SGNH hydrolase"/>
    <property type="match status" value="1"/>
</dbReference>
<dbReference type="Gene3D" id="3.40.50.12700">
    <property type="match status" value="1"/>
</dbReference>
<keyword evidence="2" id="KW-1185">Reference proteome</keyword>
<proteinExistence type="predicted"/>
<dbReference type="Ensembl" id="ENSAPOT00000023739.1">
    <property type="protein sequence ID" value="ENSAPOP00000031095.1"/>
    <property type="gene ID" value="ENSAPOG00000018105.1"/>
</dbReference>